<dbReference type="Gene3D" id="1.25.40.10">
    <property type="entry name" value="Tetratricopeptide repeat domain"/>
    <property type="match status" value="3"/>
</dbReference>
<feature type="compositionally biased region" description="Basic and acidic residues" evidence="2">
    <location>
        <begin position="1"/>
        <end position="11"/>
    </location>
</feature>
<feature type="repeat" description="TPR" evidence="1">
    <location>
        <begin position="464"/>
        <end position="497"/>
    </location>
</feature>
<dbReference type="eggNOG" id="COG0457">
    <property type="taxonomic scope" value="Bacteria"/>
</dbReference>
<dbReference type="Pfam" id="PF13432">
    <property type="entry name" value="TPR_16"/>
    <property type="match status" value="2"/>
</dbReference>
<evidence type="ECO:0000313" key="4">
    <source>
        <dbReference type="EMBL" id="CAE09982.1"/>
    </source>
</evidence>
<reference evidence="4 5" key="1">
    <citation type="journal article" date="2003" name="Proc. Natl. Acad. Sci. U.S.A.">
        <title>Complete genome sequence and analysis of Wolinella succinogenes.</title>
        <authorList>
            <person name="Baar C."/>
            <person name="Eppinger M."/>
            <person name="Raddatz G."/>
            <person name="Simon JM."/>
            <person name="Lanz C."/>
            <person name="Klimmek O."/>
            <person name="Nandakumar R."/>
            <person name="Gross R."/>
            <person name="Rosinus A."/>
            <person name="Keller H."/>
            <person name="Jagtap P."/>
            <person name="Linke B."/>
            <person name="Meyer F."/>
            <person name="Lederer H."/>
            <person name="Schuster S.C."/>
        </authorList>
    </citation>
    <scope>NUCLEOTIDE SEQUENCE [LARGE SCALE GENOMIC DNA]</scope>
    <source>
        <strain evidence="5">ATCC 29543 / DSM 1740 / CCUG 13145 / JCM 31913 / LMG 7466 / NCTC 11488 / FDC 602W</strain>
    </source>
</reference>
<dbReference type="RefSeq" id="WP_011138779.1">
    <property type="nucleotide sequence ID" value="NC_005090.1"/>
</dbReference>
<feature type="region of interest" description="Disordered" evidence="2">
    <location>
        <begin position="1"/>
        <end position="25"/>
    </location>
</feature>
<evidence type="ECO:0000256" key="1">
    <source>
        <dbReference type="PROSITE-ProRule" id="PRU00339"/>
    </source>
</evidence>
<dbReference type="HOGENOM" id="CLU_354486_0_0_7"/>
<dbReference type="SUPFAM" id="SSF48452">
    <property type="entry name" value="TPR-like"/>
    <property type="match status" value="2"/>
</dbReference>
<dbReference type="EMBL" id="BX571659">
    <property type="protein sequence ID" value="CAE09982.1"/>
    <property type="molecule type" value="Genomic_DNA"/>
</dbReference>
<keyword evidence="3 4" id="KW-0812">Transmembrane</keyword>
<keyword evidence="3" id="KW-1133">Transmembrane helix</keyword>
<keyword evidence="1" id="KW-0802">TPR repeat</keyword>
<dbReference type="AlphaFoldDB" id="Q7M9J4"/>
<protein>
    <submittedName>
        <fullName evidence="4">PUTATIVE TRANSMEMBRANE PROTEIN</fullName>
    </submittedName>
</protein>
<sequence>MAEDNVIRLDDEVNDFTPEGEKKPTAPLSRRQVLLNRLSSFKEKIQSDKRLFYGVLALGVLFFLLILALLAAILLAPKEAAPTPLSEGRESEGREILRGLKIESRPVDISRLETMIKKANLLYTKGDRGEALNLYESISGFSESLSNFNLGVAQAEEKNYEAALASFQKAIDSGEDRAMSAINAAMCAYWLQNSALYRYYVDLAEAYLPEASNLPLYPYLYALVQYYKGYYFEAISPLTHFQKGHYAKEVDHLLAKLHLYYGDEMSALGFLERSATSEDYLDLALLYARIGDYKSAQDYLVRRIESGDTSPKPHMAMALIDAKIGKLGDAAAMLDKYAGKDEREIASIYPLKVRLKETLFDVHESQKRFWQDFSSRSLTAYKIFFYYAPYKVFDADQALVFIKQGGVNILLNDIEEAKDVLVKGSTISKVNLNIAKALKETLKNNTREANKLLKSVVDEYPNHAILHYNLGLSYAQMGDFDNAYRHFLRSHHLNSRDILPGIFAMIAARLTFRDYSRIADTLAVELENSQLEEEERQFLLSLLGYFQGNKAAPLEWMEGVKNPKSIYLALEVASAIQSGNKERMVRATKKLQSQLPDDLVASLLAVLAENYGDDPKELALKAQAFYKERPTSLEALYYGPALARELYVHVGYNIGALRRVQQTLDDRLVSERGEVRGVVQALALTSIYLREFEKAFVLYNSLIDDMGERDTQTLFLAGVAAIGAGHHENAVALLQLAKLEAPTNYESRYALGLLQQEAKNLKAAAIQFAAVGNVGFESEYFDFEVDTSRSLP</sequence>
<keyword evidence="5" id="KW-1185">Reference proteome</keyword>
<dbReference type="InterPro" id="IPR011990">
    <property type="entry name" value="TPR-like_helical_dom_sf"/>
</dbReference>
<dbReference type="Proteomes" id="UP000000422">
    <property type="component" value="Chromosome"/>
</dbReference>
<dbReference type="InterPro" id="IPR019734">
    <property type="entry name" value="TPR_rpt"/>
</dbReference>
<evidence type="ECO:0000256" key="2">
    <source>
        <dbReference type="SAM" id="MobiDB-lite"/>
    </source>
</evidence>
<organism evidence="5">
    <name type="scientific">Wolinella succinogenes (strain ATCC 29543 / DSM 1740 / CCUG 13145 / JCM 31913 / LMG 7466 / NCTC 11488 / FDC 602W)</name>
    <name type="common">Vibrio succinogenes</name>
    <dbReference type="NCBI Taxonomy" id="273121"/>
    <lineage>
        <taxon>Bacteria</taxon>
        <taxon>Pseudomonadati</taxon>
        <taxon>Campylobacterota</taxon>
        <taxon>Epsilonproteobacteria</taxon>
        <taxon>Campylobacterales</taxon>
        <taxon>Helicobacteraceae</taxon>
        <taxon>Wolinella</taxon>
    </lineage>
</organism>
<evidence type="ECO:0000313" key="5">
    <source>
        <dbReference type="Proteomes" id="UP000000422"/>
    </source>
</evidence>
<feature type="transmembrane region" description="Helical" evidence="3">
    <location>
        <begin position="51"/>
        <end position="76"/>
    </location>
</feature>
<name>Q7M9J4_WOLSU</name>
<accession>Q7M9J4</accession>
<dbReference type="STRING" id="273121.WS0873"/>
<feature type="repeat" description="TPR" evidence="1">
    <location>
        <begin position="144"/>
        <end position="177"/>
    </location>
</feature>
<gene>
    <name evidence="4" type="ordered locus">WS0873</name>
</gene>
<proteinExistence type="predicted"/>
<keyword evidence="3" id="KW-0472">Membrane</keyword>
<dbReference type="SMART" id="SM00028">
    <property type="entry name" value="TPR"/>
    <property type="match status" value="4"/>
</dbReference>
<dbReference type="PROSITE" id="PS50005">
    <property type="entry name" value="TPR"/>
    <property type="match status" value="2"/>
</dbReference>
<dbReference type="KEGG" id="wsu:WS0873"/>
<evidence type="ECO:0000256" key="3">
    <source>
        <dbReference type="SAM" id="Phobius"/>
    </source>
</evidence>